<evidence type="ECO:0000313" key="2">
    <source>
        <dbReference type="Proteomes" id="UP000219338"/>
    </source>
</evidence>
<protein>
    <submittedName>
        <fullName evidence="1">Uncharacterized protein</fullName>
    </submittedName>
</protein>
<proteinExistence type="predicted"/>
<sequence>MQDTMYKIRDDDDRWWSTNTQVPVIGKPGCRNEIWFALRRPSDTFCSALVNPSANSTNIESLVAKASETPDDTCLWNLRKIEQKGFAGRKKSGRRP</sequence>
<dbReference type="AlphaFoldDB" id="A0A284QQY4"/>
<keyword evidence="2" id="KW-1185">Reference proteome</keyword>
<reference evidence="2" key="1">
    <citation type="journal article" date="2017" name="Nat. Ecol. Evol.">
        <title>Genome expansion and lineage-specific genetic innovations in the forest pathogenic fungi Armillaria.</title>
        <authorList>
            <person name="Sipos G."/>
            <person name="Prasanna A.N."/>
            <person name="Walter M.C."/>
            <person name="O'Connor E."/>
            <person name="Balint B."/>
            <person name="Krizsan K."/>
            <person name="Kiss B."/>
            <person name="Hess J."/>
            <person name="Varga T."/>
            <person name="Slot J."/>
            <person name="Riley R."/>
            <person name="Boka B."/>
            <person name="Rigling D."/>
            <person name="Barry K."/>
            <person name="Lee J."/>
            <person name="Mihaltcheva S."/>
            <person name="LaButti K."/>
            <person name="Lipzen A."/>
            <person name="Waldron R."/>
            <person name="Moloney N.M."/>
            <person name="Sperisen C."/>
            <person name="Kredics L."/>
            <person name="Vagvoelgyi C."/>
            <person name="Patrignani A."/>
            <person name="Fitzpatrick D."/>
            <person name="Nagy I."/>
            <person name="Doyle S."/>
            <person name="Anderson J.B."/>
            <person name="Grigoriev I.V."/>
            <person name="Gueldener U."/>
            <person name="Muensterkoetter M."/>
            <person name="Nagy L.G."/>
        </authorList>
    </citation>
    <scope>NUCLEOTIDE SEQUENCE [LARGE SCALE GENOMIC DNA]</scope>
    <source>
        <strain evidence="2">C18/9</strain>
    </source>
</reference>
<organism evidence="1 2">
    <name type="scientific">Armillaria ostoyae</name>
    <name type="common">Armillaria root rot fungus</name>
    <dbReference type="NCBI Taxonomy" id="47428"/>
    <lineage>
        <taxon>Eukaryota</taxon>
        <taxon>Fungi</taxon>
        <taxon>Dikarya</taxon>
        <taxon>Basidiomycota</taxon>
        <taxon>Agaricomycotina</taxon>
        <taxon>Agaricomycetes</taxon>
        <taxon>Agaricomycetidae</taxon>
        <taxon>Agaricales</taxon>
        <taxon>Marasmiineae</taxon>
        <taxon>Physalacriaceae</taxon>
        <taxon>Armillaria</taxon>
    </lineage>
</organism>
<accession>A0A284QQY4</accession>
<gene>
    <name evidence="1" type="ORF">ARMOST_02169</name>
</gene>
<evidence type="ECO:0000313" key="1">
    <source>
        <dbReference type="EMBL" id="SJK98894.1"/>
    </source>
</evidence>
<dbReference type="EMBL" id="FUEG01000001">
    <property type="protein sequence ID" value="SJK98894.1"/>
    <property type="molecule type" value="Genomic_DNA"/>
</dbReference>
<dbReference type="Proteomes" id="UP000219338">
    <property type="component" value="Unassembled WGS sequence"/>
</dbReference>
<name>A0A284QQY4_ARMOS</name>